<dbReference type="GO" id="GO:0051539">
    <property type="term" value="F:4 iron, 4 sulfur cluster binding"/>
    <property type="evidence" value="ECO:0007669"/>
    <property type="project" value="UniProtKB-KW"/>
</dbReference>
<keyword evidence="7" id="KW-1185">Reference proteome</keyword>
<dbReference type="STRING" id="937775.Metlim_1509"/>
<evidence type="ECO:0000256" key="4">
    <source>
        <dbReference type="ARBA" id="ARBA00023014"/>
    </source>
</evidence>
<dbReference type="PROSITE" id="PS51379">
    <property type="entry name" value="4FE4S_FER_2"/>
    <property type="match status" value="2"/>
</dbReference>
<accession>H1Z3L2</accession>
<dbReference type="PROSITE" id="PS00198">
    <property type="entry name" value="4FE4S_FER_1"/>
    <property type="match status" value="1"/>
</dbReference>
<dbReference type="InterPro" id="IPR050572">
    <property type="entry name" value="Fe-S_Ferredoxin"/>
</dbReference>
<dbReference type="Pfam" id="PF13187">
    <property type="entry name" value="Fer4_9"/>
    <property type="match status" value="1"/>
</dbReference>
<dbReference type="EMBL" id="CM001436">
    <property type="protein sequence ID" value="EHQ35611.1"/>
    <property type="molecule type" value="Genomic_DNA"/>
</dbReference>
<dbReference type="InterPro" id="IPR017896">
    <property type="entry name" value="4Fe4S_Fe-S-bd"/>
</dbReference>
<dbReference type="PANTHER" id="PTHR43687:SF1">
    <property type="entry name" value="FERREDOXIN III"/>
    <property type="match status" value="1"/>
</dbReference>
<keyword evidence="1" id="KW-0004">4Fe-4S</keyword>
<evidence type="ECO:0000256" key="1">
    <source>
        <dbReference type="ARBA" id="ARBA00022485"/>
    </source>
</evidence>
<evidence type="ECO:0000256" key="2">
    <source>
        <dbReference type="ARBA" id="ARBA00022723"/>
    </source>
</evidence>
<feature type="domain" description="4Fe-4S ferredoxin-type" evidence="5">
    <location>
        <begin position="22"/>
        <end position="51"/>
    </location>
</feature>
<gene>
    <name evidence="6" type="ORF">Metlim_1509</name>
</gene>
<proteinExistence type="predicted"/>
<dbReference type="Gene3D" id="3.30.70.20">
    <property type="match status" value="1"/>
</dbReference>
<keyword evidence="2" id="KW-0479">Metal-binding</keyword>
<keyword evidence="4" id="KW-0411">Iron-sulfur</keyword>
<feature type="domain" description="4Fe-4S ferredoxin-type" evidence="5">
    <location>
        <begin position="53"/>
        <end position="82"/>
    </location>
</feature>
<dbReference type="FunCoup" id="H1Z3L2">
    <property type="interactions" value="61"/>
</dbReference>
<evidence type="ECO:0000256" key="3">
    <source>
        <dbReference type="ARBA" id="ARBA00023004"/>
    </source>
</evidence>
<dbReference type="GO" id="GO:0016491">
    <property type="term" value="F:oxidoreductase activity"/>
    <property type="evidence" value="ECO:0007669"/>
    <property type="project" value="UniProtKB-ARBA"/>
</dbReference>
<dbReference type="HOGENOM" id="CLU_2534712_0_0_2"/>
<keyword evidence="3" id="KW-0408">Iron</keyword>
<dbReference type="GO" id="GO:0046872">
    <property type="term" value="F:metal ion binding"/>
    <property type="evidence" value="ECO:0007669"/>
    <property type="project" value="UniProtKB-KW"/>
</dbReference>
<dbReference type="AlphaFoldDB" id="H1Z3L2"/>
<reference evidence="6 7" key="1">
    <citation type="submission" date="2011-10" db="EMBL/GenBank/DDBJ databases">
        <title>The Improved High-Quality Draft genome of Methanoplanus limicola DSM 2279.</title>
        <authorList>
            <consortium name="US DOE Joint Genome Institute (JGI-PGF)"/>
            <person name="Lucas S."/>
            <person name="Copeland A."/>
            <person name="Lapidus A."/>
            <person name="Glavina del Rio T."/>
            <person name="Dalin E."/>
            <person name="Tice H."/>
            <person name="Bruce D."/>
            <person name="Goodwin L."/>
            <person name="Pitluck S."/>
            <person name="Peters L."/>
            <person name="Mikhailova N."/>
            <person name="Lu M."/>
            <person name="Kyrpides N."/>
            <person name="Mavromatis K."/>
            <person name="Ivanova N."/>
            <person name="Markowitz V."/>
            <person name="Cheng J.-F."/>
            <person name="Hugenholtz P."/>
            <person name="Woyke T."/>
            <person name="Wu D."/>
            <person name="Wirth R."/>
            <person name="Brambilla E.-M."/>
            <person name="Klenk H.-P."/>
            <person name="Eisen J.A."/>
        </authorList>
    </citation>
    <scope>NUCLEOTIDE SEQUENCE [LARGE SCALE GENOMIC DNA]</scope>
    <source>
        <strain evidence="6 7">DSM 2279</strain>
    </source>
</reference>
<dbReference type="PANTHER" id="PTHR43687">
    <property type="entry name" value="ADENYLYLSULFATE REDUCTASE, BETA SUBUNIT"/>
    <property type="match status" value="1"/>
</dbReference>
<evidence type="ECO:0000259" key="5">
    <source>
        <dbReference type="PROSITE" id="PS51379"/>
    </source>
</evidence>
<name>H1Z3L2_9EURY</name>
<protein>
    <submittedName>
        <fullName evidence="6">4Fe-4S ferredoxin iron-sulfur binding domain-containing protein</fullName>
    </submittedName>
</protein>
<evidence type="ECO:0000313" key="6">
    <source>
        <dbReference type="EMBL" id="EHQ35611.1"/>
    </source>
</evidence>
<organism evidence="6 7">
    <name type="scientific">Methanoplanus limicola DSM 2279</name>
    <dbReference type="NCBI Taxonomy" id="937775"/>
    <lineage>
        <taxon>Archaea</taxon>
        <taxon>Methanobacteriati</taxon>
        <taxon>Methanobacteriota</taxon>
        <taxon>Stenosarchaea group</taxon>
        <taxon>Methanomicrobia</taxon>
        <taxon>Methanomicrobiales</taxon>
        <taxon>Methanomicrobiaceae</taxon>
        <taxon>Methanoplanus</taxon>
    </lineage>
</organism>
<evidence type="ECO:0000313" key="7">
    <source>
        <dbReference type="Proteomes" id="UP000005741"/>
    </source>
</evidence>
<dbReference type="SUPFAM" id="SSF54862">
    <property type="entry name" value="4Fe-4S ferredoxins"/>
    <property type="match status" value="1"/>
</dbReference>
<dbReference type="Proteomes" id="UP000005741">
    <property type="component" value="Chromosome"/>
</dbReference>
<sequence>MNKFNNTHNQIFMSKKDIRTEKYAIIDVNRCVLCGSCQEKCPEHAIVYDPEKDCFVVLRGHCIGCGICLKCCPYSIPELKVIL</sequence>
<dbReference type="InterPro" id="IPR017900">
    <property type="entry name" value="4Fe4S_Fe_S_CS"/>
</dbReference>
<dbReference type="InParanoid" id="H1Z3L2"/>